<proteinExistence type="predicted"/>
<dbReference type="KEGG" id="xop:PXO_02295"/>
<evidence type="ECO:0000256" key="1">
    <source>
        <dbReference type="SAM" id="MobiDB-lite"/>
    </source>
</evidence>
<feature type="compositionally biased region" description="Polar residues" evidence="1">
    <location>
        <begin position="66"/>
        <end position="82"/>
    </location>
</feature>
<organism evidence="2 3">
    <name type="scientific">Xanthomonas oryzae pv. oryzae (strain PXO99A)</name>
    <dbReference type="NCBI Taxonomy" id="360094"/>
    <lineage>
        <taxon>Bacteria</taxon>
        <taxon>Pseudomonadati</taxon>
        <taxon>Pseudomonadota</taxon>
        <taxon>Gammaproteobacteria</taxon>
        <taxon>Lysobacterales</taxon>
        <taxon>Lysobacteraceae</taxon>
        <taxon>Xanthomonas</taxon>
    </lineage>
</organism>
<dbReference type="Proteomes" id="UP000001740">
    <property type="component" value="Chromosome"/>
</dbReference>
<name>A0A0K0GNH5_XANOP</name>
<dbReference type="PATRIC" id="fig|291331.8.peg.1350"/>
<dbReference type="AlphaFoldDB" id="A0A0K0GNH5"/>
<dbReference type="Pfam" id="PF12889">
    <property type="entry name" value="DUF3829"/>
    <property type="match status" value="1"/>
</dbReference>
<protein>
    <submittedName>
        <fullName evidence="2">Uncharacterized protein</fullName>
    </submittedName>
</protein>
<dbReference type="HOGENOM" id="CLU_2235535_0_0_6"/>
<evidence type="ECO:0000313" key="3">
    <source>
        <dbReference type="Proteomes" id="UP000001740"/>
    </source>
</evidence>
<evidence type="ECO:0000313" key="2">
    <source>
        <dbReference type="EMBL" id="ACD60589.1"/>
    </source>
</evidence>
<accession>A0A0K0GNH5</accession>
<gene>
    <name evidence="2" type="ordered locus">PXO_02295</name>
</gene>
<dbReference type="InterPro" id="IPR024291">
    <property type="entry name" value="DUF3829"/>
</dbReference>
<sequence>MKVLDRDTPDLAAVQAQLANYQCILEDTQKAGAGQGDAMWGHMERAAGKLARDAGRFIERIRNKTPLSKSEQMQLESGSMPPNGTRHAALASDNDLIDMSNRMSQQCRAGIAAEAVRVS</sequence>
<dbReference type="EMBL" id="CP000967">
    <property type="protein sequence ID" value="ACD60589.1"/>
    <property type="molecule type" value="Genomic_DNA"/>
</dbReference>
<feature type="region of interest" description="Disordered" evidence="1">
    <location>
        <begin position="66"/>
        <end position="86"/>
    </location>
</feature>
<reference evidence="2 3" key="1">
    <citation type="journal article" date="2008" name="BMC Genomics">
        <title>Genome sequence and rapid evolution of the rice pathogen Xanthomonas oryzae pv. oryzae PXO99A.</title>
        <authorList>
            <person name="Salzberg S.L."/>
            <person name="Sommer D.D."/>
            <person name="Schatz M.C."/>
            <person name="Phillippy A.M."/>
            <person name="Rabinowicz P.D."/>
            <person name="Tsuge S."/>
            <person name="Furutani A."/>
            <person name="Ochiai H."/>
            <person name="Delcher A.L."/>
            <person name="Kelley D."/>
            <person name="Madupu R."/>
            <person name="Puiu D."/>
            <person name="Radune D."/>
            <person name="Shumway M."/>
            <person name="Trapnell C."/>
            <person name="Aparna G."/>
            <person name="Jha G."/>
            <person name="Pandey A."/>
            <person name="Patil P.B."/>
            <person name="Ishihara H."/>
            <person name="Meyer D.F."/>
            <person name="Szurek B."/>
            <person name="Verdier V."/>
            <person name="Koebnik R."/>
            <person name="Dow J.M."/>
            <person name="Ryan R.P."/>
            <person name="Hirata H."/>
            <person name="Tsuyumu S."/>
            <person name="Won Lee S."/>
            <person name="Seo Y.S."/>
            <person name="Sriariyanum M."/>
            <person name="Ronald P.C."/>
            <person name="Sonti R.V."/>
            <person name="Van Sluys M.A."/>
            <person name="Leach J.E."/>
            <person name="White F.F."/>
            <person name="Bogdanove A.J."/>
        </authorList>
    </citation>
    <scope>NUCLEOTIDE SEQUENCE [LARGE SCALE GENOMIC DNA]</scope>
    <source>
        <strain evidence="2 3">PXO99A</strain>
    </source>
</reference>